<keyword evidence="3" id="KW-0614">Plasmid</keyword>
<evidence type="ECO:0000256" key="1">
    <source>
        <dbReference type="SAM" id="MobiDB-lite"/>
    </source>
</evidence>
<keyword evidence="2" id="KW-0812">Transmembrane</keyword>
<dbReference type="RefSeq" id="WP_171833904.1">
    <property type="nucleotide sequence ID" value="NZ_CP053709.1"/>
</dbReference>
<dbReference type="InterPro" id="IPR023193">
    <property type="entry name" value="EPSP_synthase_CS"/>
</dbReference>
<dbReference type="InterPro" id="IPR049855">
    <property type="entry name" value="DotG/IcmE-like_C"/>
</dbReference>
<sequence length="428" mass="43792">MSGFASKLQMGSIFNRSAYAGPRRFLVIGGCIVSVAGVIAYVSMSGSTAPLVSQTARLPTVDPLPGGLNSNPQQNKLALRTNQEQADQAARAGLSYTPPIAASHTTAPLPVPSVTPPAALAETPAPAFHPVSPAPPTAVSQPIRYTPDPMVRPVAQVSPTVQNDPQEQQAYADAVSRLLRGWNGRSPRTEVVVDPSIGSAEAASGRDTGTGQSGSEGRATRNASYATRLDGGGSGTAGRLLMPAGRGIFAHTVLAVSSDSEGPVVLQADSGPLNGDRMIGTFGKASSNGAGSSDRLVIRVNSIEHRGQTIGVNAIVTAPDTMETTVASSVDEHYLARFALPAAAAFVSGLGQALATTSNTNSVLSPLGGTSYATQLNFPQQLGVGAGVAAQQLSNTLNQQAPRSPTIHVDANVNVGVMFLAAVTENSR</sequence>
<feature type="transmembrane region" description="Helical" evidence="2">
    <location>
        <begin position="25"/>
        <end position="44"/>
    </location>
</feature>
<dbReference type="PROSITE" id="PS00104">
    <property type="entry name" value="EPSP_SYNTHASE_1"/>
    <property type="match status" value="1"/>
</dbReference>
<dbReference type="EMBL" id="CP053709">
    <property type="protein sequence ID" value="QKE93120.1"/>
    <property type="molecule type" value="Genomic_DNA"/>
</dbReference>
<feature type="region of interest" description="Disordered" evidence="1">
    <location>
        <begin position="195"/>
        <end position="230"/>
    </location>
</feature>
<keyword evidence="4" id="KW-1185">Reference proteome</keyword>
<dbReference type="AlphaFoldDB" id="A0A6M8HXQ7"/>
<feature type="compositionally biased region" description="Polar residues" evidence="1">
    <location>
        <begin position="207"/>
        <end position="225"/>
    </location>
</feature>
<accession>A0A6M8HXQ7</accession>
<reference evidence="3 4" key="1">
    <citation type="journal article" date="2014" name="World J. Microbiol. Biotechnol.">
        <title>Biodiversity and physiological characteristics of Antarctic and Arctic lichens-associated bacteria.</title>
        <authorList>
            <person name="Lee Y.M."/>
            <person name="Kim E.H."/>
            <person name="Lee H.K."/>
            <person name="Hong S.G."/>
        </authorList>
    </citation>
    <scope>NUCLEOTIDE SEQUENCE [LARGE SCALE GENOMIC DNA]</scope>
    <source>
        <strain evidence="3 4">PAMC 26569</strain>
        <plasmid evidence="3">unnamed1</plasmid>
    </source>
</reference>
<geneLocation type="plasmid" evidence="3 4">
    <name>unnamed1</name>
</geneLocation>
<evidence type="ECO:0000313" key="3">
    <source>
        <dbReference type="EMBL" id="QKE93120.1"/>
    </source>
</evidence>
<keyword evidence="2" id="KW-1133">Transmembrane helix</keyword>
<organism evidence="3 4">
    <name type="scientific">Lichenicola cladoniae</name>
    <dbReference type="NCBI Taxonomy" id="1484109"/>
    <lineage>
        <taxon>Bacteria</taxon>
        <taxon>Pseudomonadati</taxon>
        <taxon>Pseudomonadota</taxon>
        <taxon>Alphaproteobacteria</taxon>
        <taxon>Acetobacterales</taxon>
        <taxon>Acetobacteraceae</taxon>
        <taxon>Lichenicola</taxon>
    </lineage>
</organism>
<evidence type="ECO:0008006" key="5">
    <source>
        <dbReference type="Google" id="ProtNLM"/>
    </source>
</evidence>
<keyword evidence="2" id="KW-0472">Membrane</keyword>
<dbReference type="InterPro" id="IPR005498">
    <property type="entry name" value="T4SS_VirB10/TraB/TrbI"/>
</dbReference>
<dbReference type="Pfam" id="PF03743">
    <property type="entry name" value="TrbI"/>
    <property type="match status" value="1"/>
</dbReference>
<evidence type="ECO:0000256" key="2">
    <source>
        <dbReference type="SAM" id="Phobius"/>
    </source>
</evidence>
<dbReference type="CDD" id="cd16431">
    <property type="entry name" value="IcmE"/>
    <property type="match status" value="1"/>
</dbReference>
<evidence type="ECO:0000313" key="4">
    <source>
        <dbReference type="Proteomes" id="UP000500767"/>
    </source>
</evidence>
<protein>
    <recommendedName>
        <fullName evidence="5">Intracellular multiplication protein IcmE</fullName>
    </recommendedName>
</protein>
<gene>
    <name evidence="3" type="ORF">HN018_23335</name>
</gene>
<dbReference type="Proteomes" id="UP000500767">
    <property type="component" value="Plasmid unnamed1"/>
</dbReference>
<proteinExistence type="predicted"/>
<name>A0A6M8HXQ7_9PROT</name>
<dbReference type="KEGG" id="lck:HN018_23335"/>